<accession>A0A9Q1FKA1</accession>
<proteinExistence type="predicted"/>
<dbReference type="AlphaFoldDB" id="A0A9Q1FKA1"/>
<dbReference type="EMBL" id="JAINUF010000005">
    <property type="protein sequence ID" value="KAJ8360215.1"/>
    <property type="molecule type" value="Genomic_DNA"/>
</dbReference>
<name>A0A9Q1FKA1_SYNKA</name>
<organism evidence="1 2">
    <name type="scientific">Synaphobranchus kaupii</name>
    <name type="common">Kaup's arrowtooth eel</name>
    <dbReference type="NCBI Taxonomy" id="118154"/>
    <lineage>
        <taxon>Eukaryota</taxon>
        <taxon>Metazoa</taxon>
        <taxon>Chordata</taxon>
        <taxon>Craniata</taxon>
        <taxon>Vertebrata</taxon>
        <taxon>Euteleostomi</taxon>
        <taxon>Actinopterygii</taxon>
        <taxon>Neopterygii</taxon>
        <taxon>Teleostei</taxon>
        <taxon>Anguilliformes</taxon>
        <taxon>Synaphobranchidae</taxon>
        <taxon>Synaphobranchus</taxon>
    </lineage>
</organism>
<gene>
    <name evidence="1" type="ORF">SKAU_G00167400</name>
</gene>
<sequence length="89" mass="10251">MWSFHDSHQHATFKTLHDPIRLPVATPRQTRNYHRVTLNLCLLAGFCISISVSDEVFAKTITRAAERLIPKSIHAYRGPGRLSKNNRQR</sequence>
<evidence type="ECO:0000313" key="1">
    <source>
        <dbReference type="EMBL" id="KAJ8360215.1"/>
    </source>
</evidence>
<evidence type="ECO:0000313" key="2">
    <source>
        <dbReference type="Proteomes" id="UP001152622"/>
    </source>
</evidence>
<keyword evidence="2" id="KW-1185">Reference proteome</keyword>
<dbReference type="Proteomes" id="UP001152622">
    <property type="component" value="Chromosome 5"/>
</dbReference>
<protein>
    <submittedName>
        <fullName evidence="1">Uncharacterized protein</fullName>
    </submittedName>
</protein>
<reference evidence="1" key="1">
    <citation type="journal article" date="2023" name="Science">
        <title>Genome structures resolve the early diversification of teleost fishes.</title>
        <authorList>
            <person name="Parey E."/>
            <person name="Louis A."/>
            <person name="Montfort J."/>
            <person name="Bouchez O."/>
            <person name="Roques C."/>
            <person name="Iampietro C."/>
            <person name="Lluch J."/>
            <person name="Castinel A."/>
            <person name="Donnadieu C."/>
            <person name="Desvignes T."/>
            <person name="Floi Bucao C."/>
            <person name="Jouanno E."/>
            <person name="Wen M."/>
            <person name="Mejri S."/>
            <person name="Dirks R."/>
            <person name="Jansen H."/>
            <person name="Henkel C."/>
            <person name="Chen W.J."/>
            <person name="Zahm M."/>
            <person name="Cabau C."/>
            <person name="Klopp C."/>
            <person name="Thompson A.W."/>
            <person name="Robinson-Rechavi M."/>
            <person name="Braasch I."/>
            <person name="Lecointre G."/>
            <person name="Bobe J."/>
            <person name="Postlethwait J.H."/>
            <person name="Berthelot C."/>
            <person name="Roest Crollius H."/>
            <person name="Guiguen Y."/>
        </authorList>
    </citation>
    <scope>NUCLEOTIDE SEQUENCE</scope>
    <source>
        <strain evidence="1">WJC10195</strain>
    </source>
</reference>
<comment type="caution">
    <text evidence="1">The sequence shown here is derived from an EMBL/GenBank/DDBJ whole genome shotgun (WGS) entry which is preliminary data.</text>
</comment>